<dbReference type="NCBIfam" id="NF041044">
    <property type="entry name" value="GIVxVP"/>
    <property type="match status" value="1"/>
</dbReference>
<keyword evidence="1" id="KW-1133">Transmembrane helix</keyword>
<organism evidence="2 3">
    <name type="scientific">Cyanobium gracile UHCC 0281</name>
    <dbReference type="NCBI Taxonomy" id="3110309"/>
    <lineage>
        <taxon>Bacteria</taxon>
        <taxon>Bacillati</taxon>
        <taxon>Cyanobacteriota</taxon>
        <taxon>Cyanophyceae</taxon>
        <taxon>Synechococcales</taxon>
        <taxon>Prochlorococcaceae</taxon>
        <taxon>Cyanobium</taxon>
    </lineage>
</organism>
<keyword evidence="1" id="KW-0472">Membrane</keyword>
<keyword evidence="1" id="KW-0812">Transmembrane</keyword>
<reference evidence="2 3" key="1">
    <citation type="submission" date="2023-12" db="EMBL/GenBank/DDBJ databases">
        <title>Baltic Sea Cyanobacteria.</title>
        <authorList>
            <person name="Delbaje E."/>
            <person name="Fewer D.P."/>
            <person name="Shishido T.K."/>
        </authorList>
    </citation>
    <scope>NUCLEOTIDE SEQUENCE [LARGE SCALE GENOMIC DNA]</scope>
    <source>
        <strain evidence="2 3">UHCC 0281</strain>
    </source>
</reference>
<dbReference type="Proteomes" id="UP001302329">
    <property type="component" value="Unassembled WGS sequence"/>
</dbReference>
<evidence type="ECO:0000313" key="2">
    <source>
        <dbReference type="EMBL" id="MEA5443038.1"/>
    </source>
</evidence>
<dbReference type="EMBL" id="JAYGHY010000034">
    <property type="protein sequence ID" value="MEA5443038.1"/>
    <property type="molecule type" value="Genomic_DNA"/>
</dbReference>
<evidence type="ECO:0000313" key="3">
    <source>
        <dbReference type="Proteomes" id="UP001302329"/>
    </source>
</evidence>
<keyword evidence="3" id="KW-1185">Reference proteome</keyword>
<evidence type="ECO:0000256" key="1">
    <source>
        <dbReference type="SAM" id="Phobius"/>
    </source>
</evidence>
<accession>A0ABU5SX13</accession>
<feature type="transmembrane region" description="Helical" evidence="1">
    <location>
        <begin position="6"/>
        <end position="26"/>
    </location>
</feature>
<dbReference type="RefSeq" id="WP_323357058.1">
    <property type="nucleotide sequence ID" value="NZ_JAYGHY010000034.1"/>
</dbReference>
<comment type="caution">
    <text evidence="2">The sequence shown here is derived from an EMBL/GenBank/DDBJ whole genome shotgun (WGS) entry which is preliminary data.</text>
</comment>
<feature type="transmembrane region" description="Helical" evidence="1">
    <location>
        <begin position="38"/>
        <end position="57"/>
    </location>
</feature>
<gene>
    <name evidence="2" type="ORF">VB739_10800</name>
</gene>
<protein>
    <submittedName>
        <fullName evidence="2">GIVxVP protein</fullName>
    </submittedName>
</protein>
<name>A0ABU5SX13_9CYAN</name>
<sequence length="67" mass="6632">MSLNRTAKGIVLVPTLLLGGAFLAAGTWMEGPAAANRGLALTLGGILMAAGLLAQLLPEPGPPPSDP</sequence>
<proteinExistence type="predicted"/>